<dbReference type="InterPro" id="IPR039651">
    <property type="entry name" value="FixC-like"/>
</dbReference>
<evidence type="ECO:0000313" key="7">
    <source>
        <dbReference type="EMBL" id="KUG03243.1"/>
    </source>
</evidence>
<accession>A0A0W8E3P3</accession>
<evidence type="ECO:0000256" key="1">
    <source>
        <dbReference type="ARBA" id="ARBA00001974"/>
    </source>
</evidence>
<dbReference type="InterPro" id="IPR036188">
    <property type="entry name" value="FAD/NAD-bd_sf"/>
</dbReference>
<sequence length="429" mass="46961">MEEKFDAIIVGAGLAGLGAAYTLAQEGLEVLLLERGDYPGSKNVTGGRLYLNPIRDLFPDLWKKAPFERHITQEGVSVMAGQRSLNVSYRGEELEGEPYQSYSILRAKFDRWMSKQAERKGAMLVSRSRVDDLIIENGRVEGVYAGGDELRSHVVIACDGVLSMIAEKAGLRKPGSAGQYGVGYKEIIELDSALINERFGLEGDEGAARLFMGEVTRGKFGGGFLYTNKDSISLGIVVGIKDLMEGQPAIQAPVLLDEFKQRPEVARLIKGGETVEYSAHVIPEGGLKALTKLSGDGILVAGDAAGFSMNIGVTVRGMEYALASGYYAAQAVIQAKAREDFSAASLASYESLLGDSFVMQDFKNFSEAPEALENHRIYNYYPEMIGNIMRDMYSIPAGSKDRLFPTVKKYLSTGELWAMFKDMRKVMKI</sequence>
<dbReference type="GO" id="GO:0071949">
    <property type="term" value="F:FAD binding"/>
    <property type="evidence" value="ECO:0007669"/>
    <property type="project" value="InterPro"/>
</dbReference>
<feature type="domain" description="FixC-like C-terminal" evidence="6">
    <location>
        <begin position="369"/>
        <end position="428"/>
    </location>
</feature>
<proteinExistence type="predicted"/>
<dbReference type="GO" id="GO:0016491">
    <property type="term" value="F:oxidoreductase activity"/>
    <property type="evidence" value="ECO:0007669"/>
    <property type="project" value="UniProtKB-KW"/>
</dbReference>
<dbReference type="AlphaFoldDB" id="A0A0W8E3P3"/>
<gene>
    <name evidence="7" type="ORF">ASZ90_019342</name>
</gene>
<dbReference type="InterPro" id="IPR059103">
    <property type="entry name" value="FixC-like_C"/>
</dbReference>
<keyword evidence="4" id="KW-0560">Oxidoreductase</keyword>
<protein>
    <submittedName>
        <fullName evidence="7">Putative electron transfer flavoprotein-quinone oxidoreductase fixc</fullName>
    </submittedName>
</protein>
<dbReference type="Gene3D" id="3.50.50.60">
    <property type="entry name" value="FAD/NAD(P)-binding domain"/>
    <property type="match status" value="1"/>
</dbReference>
<dbReference type="SUPFAM" id="SSF51905">
    <property type="entry name" value="FAD/NAD(P)-binding domain"/>
    <property type="match status" value="1"/>
</dbReference>
<dbReference type="EMBL" id="LNQE01001888">
    <property type="protein sequence ID" value="KUG03243.1"/>
    <property type="molecule type" value="Genomic_DNA"/>
</dbReference>
<evidence type="ECO:0000259" key="6">
    <source>
        <dbReference type="Pfam" id="PF26311"/>
    </source>
</evidence>
<keyword evidence="2" id="KW-0285">Flavoprotein</keyword>
<evidence type="ECO:0000256" key="2">
    <source>
        <dbReference type="ARBA" id="ARBA00022630"/>
    </source>
</evidence>
<dbReference type="Pfam" id="PF01494">
    <property type="entry name" value="FAD_binding_3"/>
    <property type="match status" value="1"/>
</dbReference>
<dbReference type="PANTHER" id="PTHR43624:SF2">
    <property type="entry name" value="ELECTRON TRANSFER FLAVOPROTEIN-QUINONE OXIDOREDUCTASE YDIS-RELATED"/>
    <property type="match status" value="1"/>
</dbReference>
<organism evidence="7">
    <name type="scientific">hydrocarbon metagenome</name>
    <dbReference type="NCBI Taxonomy" id="938273"/>
    <lineage>
        <taxon>unclassified sequences</taxon>
        <taxon>metagenomes</taxon>
        <taxon>ecological metagenomes</taxon>
    </lineage>
</organism>
<name>A0A0W8E3P3_9ZZZZ</name>
<reference evidence="7" key="1">
    <citation type="journal article" date="2015" name="Proc. Natl. Acad. Sci. U.S.A.">
        <title>Networks of energetic and metabolic interactions define dynamics in microbial communities.</title>
        <authorList>
            <person name="Embree M."/>
            <person name="Liu J.K."/>
            <person name="Al-Bassam M.M."/>
            <person name="Zengler K."/>
        </authorList>
    </citation>
    <scope>NUCLEOTIDE SEQUENCE</scope>
</reference>
<dbReference type="PRINTS" id="PR00420">
    <property type="entry name" value="RNGMNOXGNASE"/>
</dbReference>
<feature type="domain" description="FAD-binding" evidence="5">
    <location>
        <begin position="5"/>
        <end position="184"/>
    </location>
</feature>
<evidence type="ECO:0000256" key="4">
    <source>
        <dbReference type="ARBA" id="ARBA00023002"/>
    </source>
</evidence>
<evidence type="ECO:0000256" key="3">
    <source>
        <dbReference type="ARBA" id="ARBA00022827"/>
    </source>
</evidence>
<dbReference type="InterPro" id="IPR002938">
    <property type="entry name" value="FAD-bd"/>
</dbReference>
<dbReference type="Pfam" id="PF26311">
    <property type="entry name" value="ETF-QO_FixC_C"/>
    <property type="match status" value="1"/>
</dbReference>
<comment type="caution">
    <text evidence="7">The sequence shown here is derived from an EMBL/GenBank/DDBJ whole genome shotgun (WGS) entry which is preliminary data.</text>
</comment>
<dbReference type="PANTHER" id="PTHR43624">
    <property type="entry name" value="ELECTRON TRANSFER FLAVOPROTEIN-QUINONE OXIDOREDUCTASE YDIS-RELATED"/>
    <property type="match status" value="1"/>
</dbReference>
<dbReference type="SUPFAM" id="SSF54373">
    <property type="entry name" value="FAD-linked reductases, C-terminal domain"/>
    <property type="match status" value="1"/>
</dbReference>
<keyword evidence="3" id="KW-0274">FAD</keyword>
<evidence type="ECO:0000259" key="5">
    <source>
        <dbReference type="Pfam" id="PF01494"/>
    </source>
</evidence>
<comment type="cofactor">
    <cofactor evidence="1">
        <name>FAD</name>
        <dbReference type="ChEBI" id="CHEBI:57692"/>
    </cofactor>
</comment>